<proteinExistence type="predicted"/>
<dbReference type="EMBL" id="JAHHGM010000002">
    <property type="protein sequence ID" value="MBT2987797.1"/>
    <property type="molecule type" value="Genomic_DNA"/>
</dbReference>
<accession>A0A944QS93</accession>
<organism evidence="3 4">
    <name type="scientific">Candidatus Thiodiazotropha taylori</name>
    <dbReference type="NCBI Taxonomy" id="2792791"/>
    <lineage>
        <taxon>Bacteria</taxon>
        <taxon>Pseudomonadati</taxon>
        <taxon>Pseudomonadota</taxon>
        <taxon>Gammaproteobacteria</taxon>
        <taxon>Chromatiales</taxon>
        <taxon>Sedimenticolaceae</taxon>
        <taxon>Candidatus Thiodiazotropha</taxon>
    </lineage>
</organism>
<feature type="chain" id="PRO_5037693867" evidence="1">
    <location>
        <begin position="26"/>
        <end position="188"/>
    </location>
</feature>
<gene>
    <name evidence="3" type="ORF">KME65_02440</name>
</gene>
<name>A0A944QS93_9GAMM</name>
<evidence type="ECO:0000313" key="3">
    <source>
        <dbReference type="EMBL" id="MBT2987797.1"/>
    </source>
</evidence>
<comment type="caution">
    <text evidence="3">The sequence shown here is derived from an EMBL/GenBank/DDBJ whole genome shotgun (WGS) entry which is preliminary data.</text>
</comment>
<dbReference type="AlphaFoldDB" id="A0A944QS93"/>
<dbReference type="Proteomes" id="UP000770889">
    <property type="component" value="Unassembled WGS sequence"/>
</dbReference>
<evidence type="ECO:0000259" key="2">
    <source>
        <dbReference type="Pfam" id="PF07589"/>
    </source>
</evidence>
<sequence length="188" mass="19992">MKKIKQFIMGLTAFAVLALPTASNAVFVNLSGVGVDGGSPTVIYVQDDEYLLDDFDIHYSLNLFHYSPSWGSETNISLYNFWIGNPGNTVHISGSGDCGFGNSSGAFSCSGSVSVVDPFIFPGDTWQITLSDSFNDFFVNPDHVFGEGSYLAWGDDAPSASVPEPSTLLLLGAGIIGLGATRMRKSKA</sequence>
<keyword evidence="1" id="KW-0732">Signal</keyword>
<protein>
    <submittedName>
        <fullName evidence="3">PEP-CTERM sorting domain-containing protein</fullName>
    </submittedName>
</protein>
<dbReference type="Pfam" id="PF07589">
    <property type="entry name" value="PEP-CTERM"/>
    <property type="match status" value="1"/>
</dbReference>
<evidence type="ECO:0000313" key="4">
    <source>
        <dbReference type="Proteomes" id="UP000770889"/>
    </source>
</evidence>
<reference evidence="3 4" key="1">
    <citation type="submission" date="2021-05" db="EMBL/GenBank/DDBJ databases">
        <title>Genetic and Functional Diversity in Clade A Lucinid endosymbionts from the Bahamas.</title>
        <authorList>
            <person name="Giani N.M."/>
            <person name="Engel A.S."/>
            <person name="Campbell B.J."/>
        </authorList>
    </citation>
    <scope>NUCLEOTIDE SEQUENCE [LARGE SCALE GENOMIC DNA]</scope>
    <source>
        <strain evidence="3">LUC16012Gg_MoonRockCtena</strain>
    </source>
</reference>
<feature type="domain" description="Ice-binding protein C-terminal" evidence="2">
    <location>
        <begin position="161"/>
        <end position="184"/>
    </location>
</feature>
<feature type="signal peptide" evidence="1">
    <location>
        <begin position="1"/>
        <end position="25"/>
    </location>
</feature>
<evidence type="ECO:0000256" key="1">
    <source>
        <dbReference type="SAM" id="SignalP"/>
    </source>
</evidence>
<dbReference type="NCBIfam" id="TIGR02595">
    <property type="entry name" value="PEP_CTERM"/>
    <property type="match status" value="1"/>
</dbReference>
<dbReference type="InterPro" id="IPR013424">
    <property type="entry name" value="Ice-binding_C"/>
</dbReference>